<dbReference type="OrthoDB" id="9802264at2"/>
<sequence length="319" mass="35229">MTEPLLRIKGLVKHYPGRRRLFGPRPAPTRAIDGISFDIHAGETLGLVGESGCGKSTTGRAILQLVRPTAGQVRYRHQDLTALPAAQMRDLRREMQMIFQDPYSSLDPRMRVADLIAEPLDIHGIARGPARREKVAELLDAVGLPASALSRYPHEFSGGQRQRIGIARALALSPKFIVADEAVSALDVSIQAQVINLMQDLQDRLGLTYLFISHNLNVVRHISDRVGVMYLGQLVEIGTSRDVFARPLHPYTRALIDAAPSLNARRRERVILQGEVPKAGVPRGCIFRSRCPEARALCATDRPQPREADGRLVACHNIS</sequence>
<dbReference type="GO" id="GO:0015833">
    <property type="term" value="P:peptide transport"/>
    <property type="evidence" value="ECO:0007669"/>
    <property type="project" value="InterPro"/>
</dbReference>
<dbReference type="SMART" id="SM00382">
    <property type="entry name" value="AAA"/>
    <property type="match status" value="1"/>
</dbReference>
<proteinExistence type="inferred from homology"/>
<dbReference type="PANTHER" id="PTHR43776">
    <property type="entry name" value="TRANSPORT ATP-BINDING PROTEIN"/>
    <property type="match status" value="1"/>
</dbReference>
<dbReference type="GO" id="GO:0005524">
    <property type="term" value="F:ATP binding"/>
    <property type="evidence" value="ECO:0007669"/>
    <property type="project" value="UniProtKB-KW"/>
</dbReference>
<dbReference type="NCBIfam" id="TIGR01727">
    <property type="entry name" value="oligo_HPY"/>
    <property type="match status" value="1"/>
</dbReference>
<evidence type="ECO:0000256" key="4">
    <source>
        <dbReference type="ARBA" id="ARBA00022741"/>
    </source>
</evidence>
<evidence type="ECO:0000313" key="7">
    <source>
        <dbReference type="EMBL" id="MTH35957.1"/>
    </source>
</evidence>
<keyword evidence="8" id="KW-1185">Reference proteome</keyword>
<dbReference type="InterPro" id="IPR013563">
    <property type="entry name" value="Oligopep_ABC_C"/>
</dbReference>
<dbReference type="RefSeq" id="WP_155065485.1">
    <property type="nucleotide sequence ID" value="NZ_WMIF01000025.1"/>
</dbReference>
<dbReference type="InterPro" id="IPR017871">
    <property type="entry name" value="ABC_transporter-like_CS"/>
</dbReference>
<reference evidence="7 8" key="1">
    <citation type="submission" date="2019-11" db="EMBL/GenBank/DDBJ databases">
        <authorList>
            <person name="Dong K."/>
        </authorList>
    </citation>
    <scope>NUCLEOTIDE SEQUENCE [LARGE SCALE GENOMIC DNA]</scope>
    <source>
        <strain evidence="7 8">JCM 17370</strain>
    </source>
</reference>
<dbReference type="Pfam" id="PF00005">
    <property type="entry name" value="ABC_tran"/>
    <property type="match status" value="1"/>
</dbReference>
<evidence type="ECO:0000256" key="1">
    <source>
        <dbReference type="ARBA" id="ARBA00004417"/>
    </source>
</evidence>
<name>A0A844HAM9_9RHOB</name>
<dbReference type="GO" id="GO:0055085">
    <property type="term" value="P:transmembrane transport"/>
    <property type="evidence" value="ECO:0007669"/>
    <property type="project" value="UniProtKB-ARBA"/>
</dbReference>
<dbReference type="InterPro" id="IPR027417">
    <property type="entry name" value="P-loop_NTPase"/>
</dbReference>
<evidence type="ECO:0000256" key="5">
    <source>
        <dbReference type="ARBA" id="ARBA00022840"/>
    </source>
</evidence>
<keyword evidence="5 7" id="KW-0067">ATP-binding</keyword>
<comment type="similarity">
    <text evidence="2">Belongs to the ABC transporter superfamily.</text>
</comment>
<dbReference type="Pfam" id="PF08352">
    <property type="entry name" value="oligo_HPY"/>
    <property type="match status" value="1"/>
</dbReference>
<protein>
    <submittedName>
        <fullName evidence="7">ATP-binding cassette domain-containing protein</fullName>
    </submittedName>
</protein>
<accession>A0A844HAM9</accession>
<dbReference type="PROSITE" id="PS00211">
    <property type="entry name" value="ABC_TRANSPORTER_1"/>
    <property type="match status" value="1"/>
</dbReference>
<gene>
    <name evidence="7" type="ORF">GL279_15225</name>
</gene>
<dbReference type="Gene3D" id="3.40.50.300">
    <property type="entry name" value="P-loop containing nucleotide triphosphate hydrolases"/>
    <property type="match status" value="1"/>
</dbReference>
<evidence type="ECO:0000259" key="6">
    <source>
        <dbReference type="PROSITE" id="PS50893"/>
    </source>
</evidence>
<dbReference type="GO" id="GO:0005886">
    <property type="term" value="C:plasma membrane"/>
    <property type="evidence" value="ECO:0007669"/>
    <property type="project" value="UniProtKB-SubCell"/>
</dbReference>
<evidence type="ECO:0000256" key="2">
    <source>
        <dbReference type="ARBA" id="ARBA00005417"/>
    </source>
</evidence>
<comment type="caution">
    <text evidence="7">The sequence shown here is derived from an EMBL/GenBank/DDBJ whole genome shotgun (WGS) entry which is preliminary data.</text>
</comment>
<keyword evidence="3" id="KW-0813">Transport</keyword>
<evidence type="ECO:0000313" key="8">
    <source>
        <dbReference type="Proteomes" id="UP000442533"/>
    </source>
</evidence>
<dbReference type="InterPro" id="IPR003439">
    <property type="entry name" value="ABC_transporter-like_ATP-bd"/>
</dbReference>
<dbReference type="GO" id="GO:0016887">
    <property type="term" value="F:ATP hydrolysis activity"/>
    <property type="evidence" value="ECO:0007669"/>
    <property type="project" value="InterPro"/>
</dbReference>
<evidence type="ECO:0000256" key="3">
    <source>
        <dbReference type="ARBA" id="ARBA00022448"/>
    </source>
</evidence>
<dbReference type="InterPro" id="IPR003593">
    <property type="entry name" value="AAA+_ATPase"/>
</dbReference>
<organism evidence="7 8">
    <name type="scientific">Paracoccus limosus</name>
    <dbReference type="NCBI Taxonomy" id="913252"/>
    <lineage>
        <taxon>Bacteria</taxon>
        <taxon>Pseudomonadati</taxon>
        <taxon>Pseudomonadota</taxon>
        <taxon>Alphaproteobacteria</taxon>
        <taxon>Rhodobacterales</taxon>
        <taxon>Paracoccaceae</taxon>
        <taxon>Paracoccus</taxon>
    </lineage>
</organism>
<dbReference type="PANTHER" id="PTHR43776:SF7">
    <property type="entry name" value="D,D-DIPEPTIDE TRANSPORT ATP-BINDING PROTEIN DDPF-RELATED"/>
    <property type="match status" value="1"/>
</dbReference>
<comment type="subcellular location">
    <subcellularLocation>
        <location evidence="1">Cell inner membrane</location>
        <topology evidence="1">Peripheral membrane protein</topology>
    </subcellularLocation>
</comment>
<dbReference type="FunFam" id="3.40.50.300:FF:000016">
    <property type="entry name" value="Oligopeptide ABC transporter ATP-binding component"/>
    <property type="match status" value="1"/>
</dbReference>
<feature type="domain" description="ABC transporter" evidence="6">
    <location>
        <begin position="6"/>
        <end position="256"/>
    </location>
</feature>
<dbReference type="AlphaFoldDB" id="A0A844HAM9"/>
<dbReference type="Proteomes" id="UP000442533">
    <property type="component" value="Unassembled WGS sequence"/>
</dbReference>
<dbReference type="PROSITE" id="PS50893">
    <property type="entry name" value="ABC_TRANSPORTER_2"/>
    <property type="match status" value="1"/>
</dbReference>
<dbReference type="InterPro" id="IPR050319">
    <property type="entry name" value="ABC_transp_ATP-bind"/>
</dbReference>
<dbReference type="SUPFAM" id="SSF52540">
    <property type="entry name" value="P-loop containing nucleoside triphosphate hydrolases"/>
    <property type="match status" value="1"/>
</dbReference>
<keyword evidence="4" id="KW-0547">Nucleotide-binding</keyword>
<dbReference type="CDD" id="cd03257">
    <property type="entry name" value="ABC_NikE_OppD_transporters"/>
    <property type="match status" value="1"/>
</dbReference>
<dbReference type="EMBL" id="WMIF01000025">
    <property type="protein sequence ID" value="MTH35957.1"/>
    <property type="molecule type" value="Genomic_DNA"/>
</dbReference>